<evidence type="ECO:0000256" key="1">
    <source>
        <dbReference type="ARBA" id="ARBA00004173"/>
    </source>
</evidence>
<dbReference type="Proteomes" id="UP000029120">
    <property type="component" value="Chromosome 7"/>
</dbReference>
<dbReference type="GO" id="GO:0008270">
    <property type="term" value="F:zinc ion binding"/>
    <property type="evidence" value="ECO:0007669"/>
    <property type="project" value="InterPro"/>
</dbReference>
<dbReference type="Gramene" id="KFK29854">
    <property type="protein sequence ID" value="KFK29854"/>
    <property type="gene ID" value="AALP_AA7G187500"/>
</dbReference>
<dbReference type="GO" id="GO:0009451">
    <property type="term" value="P:RNA modification"/>
    <property type="evidence" value="ECO:0007669"/>
    <property type="project" value="InterPro"/>
</dbReference>
<feature type="compositionally biased region" description="Polar residues" evidence="7">
    <location>
        <begin position="77"/>
        <end position="103"/>
    </location>
</feature>
<evidence type="ECO:0000259" key="8">
    <source>
        <dbReference type="Pfam" id="PF14432"/>
    </source>
</evidence>
<feature type="repeat" description="PPR" evidence="6">
    <location>
        <begin position="295"/>
        <end position="329"/>
    </location>
</feature>
<keyword evidence="3" id="KW-0677">Repeat</keyword>
<protein>
    <recommendedName>
        <fullName evidence="8">DYW domain-containing protein</fullName>
    </recommendedName>
</protein>
<dbReference type="eggNOG" id="KOG4197">
    <property type="taxonomic scope" value="Eukaryota"/>
</dbReference>
<proteinExistence type="inferred from homology"/>
<dbReference type="EMBL" id="CM002875">
    <property type="protein sequence ID" value="KFK29854.1"/>
    <property type="molecule type" value="Genomic_DNA"/>
</dbReference>
<dbReference type="InterPro" id="IPR046960">
    <property type="entry name" value="PPR_At4g14850-like_plant"/>
</dbReference>
<evidence type="ECO:0000256" key="6">
    <source>
        <dbReference type="PROSITE-ProRule" id="PRU00708"/>
    </source>
</evidence>
<organism evidence="9 10">
    <name type="scientific">Arabis alpina</name>
    <name type="common">Alpine rock-cress</name>
    <dbReference type="NCBI Taxonomy" id="50452"/>
    <lineage>
        <taxon>Eukaryota</taxon>
        <taxon>Viridiplantae</taxon>
        <taxon>Streptophyta</taxon>
        <taxon>Embryophyta</taxon>
        <taxon>Tracheophyta</taxon>
        <taxon>Spermatophyta</taxon>
        <taxon>Magnoliopsida</taxon>
        <taxon>eudicotyledons</taxon>
        <taxon>Gunneridae</taxon>
        <taxon>Pentapetalae</taxon>
        <taxon>rosids</taxon>
        <taxon>malvids</taxon>
        <taxon>Brassicales</taxon>
        <taxon>Brassicaceae</taxon>
        <taxon>Arabideae</taxon>
        <taxon>Arabis</taxon>
    </lineage>
</organism>
<evidence type="ECO:0000256" key="7">
    <source>
        <dbReference type="SAM" id="MobiDB-lite"/>
    </source>
</evidence>
<accession>A0A087GJ02</accession>
<feature type="domain" description="DYW" evidence="8">
    <location>
        <begin position="494"/>
        <end position="586"/>
    </location>
</feature>
<sequence>MIYATRASLRFSYSFRVSYGSLRNLSIAAERLGFVNPNYENPVDSSSEHTSYVNGFNGGDQYLDGFQQNSYLHSLNSGNGSVSGQNPSGFYQHSSKGYNQDQSRSFEESSNQRDQIWQSSDGSCSFGNGNGILQENGGFVHSQTSPNAPIQSWDSYNGGQSQTWESSNGNGLLIQSHDQGSLQGTYHFEQEYSSGNGSLEELDAICREGKVENAVEIIKSWRNEGYVVDLPRLLWLVQLCGDAQALEEAKVVHEFVSSLVSLSDISVYNSIIEMYSGCRSVDDALTVFNSMPEKNLQSWCGIIRCFAKNGKGEEAVDMFSRFKQEGNRPDGEIFKEIFFVCGVLGDIDEGILHFESMIKDYRIIPSMEHYVSLVKMLAEPGYLDEALGFVESMEPNVVLWETLMNLSRIHGDLELGDRCQDMVEQLDASRLNSESKAGLVPVNLSDIAKEKLQRMARRTNMGREHLAAGDSSRPENIEFYIALKSLKEHMIEMGYVPDSKLALHDVDQESKNENLLNHSERLAFIKAMLTTPARSSIMVLKNLRVCKDCHNALSLMSKIVGRLLVSRDLKRFHHMKDGVCSCNEFW</sequence>
<dbReference type="Pfam" id="PF01535">
    <property type="entry name" value="PPR"/>
    <property type="match status" value="2"/>
</dbReference>
<evidence type="ECO:0000313" key="9">
    <source>
        <dbReference type="EMBL" id="KFK29854.1"/>
    </source>
</evidence>
<evidence type="ECO:0000256" key="5">
    <source>
        <dbReference type="ARBA" id="ARBA00023128"/>
    </source>
</evidence>
<feature type="repeat" description="PPR" evidence="6">
    <location>
        <begin position="264"/>
        <end position="294"/>
    </location>
</feature>
<dbReference type="InterPro" id="IPR032867">
    <property type="entry name" value="DYW_dom"/>
</dbReference>
<evidence type="ECO:0000256" key="3">
    <source>
        <dbReference type="ARBA" id="ARBA00022737"/>
    </source>
</evidence>
<keyword evidence="10" id="KW-1185">Reference proteome</keyword>
<evidence type="ECO:0000256" key="4">
    <source>
        <dbReference type="ARBA" id="ARBA00022946"/>
    </source>
</evidence>
<comment type="subcellular location">
    <subcellularLocation>
        <location evidence="1">Mitochondrion</location>
    </subcellularLocation>
</comment>
<dbReference type="InterPro" id="IPR002885">
    <property type="entry name" value="PPR_rpt"/>
</dbReference>
<reference evidence="10" key="1">
    <citation type="journal article" date="2015" name="Nat. Plants">
        <title>Genome expansion of Arabis alpina linked with retrotransposition and reduced symmetric DNA methylation.</title>
        <authorList>
            <person name="Willing E.M."/>
            <person name="Rawat V."/>
            <person name="Mandakova T."/>
            <person name="Maumus F."/>
            <person name="James G.V."/>
            <person name="Nordstroem K.J."/>
            <person name="Becker C."/>
            <person name="Warthmann N."/>
            <person name="Chica C."/>
            <person name="Szarzynska B."/>
            <person name="Zytnicki M."/>
            <person name="Albani M.C."/>
            <person name="Kiefer C."/>
            <person name="Bergonzi S."/>
            <person name="Castaings L."/>
            <person name="Mateos J.L."/>
            <person name="Berns M.C."/>
            <person name="Bujdoso N."/>
            <person name="Piofczyk T."/>
            <person name="de Lorenzo L."/>
            <person name="Barrero-Sicilia C."/>
            <person name="Mateos I."/>
            <person name="Piednoel M."/>
            <person name="Hagmann J."/>
            <person name="Chen-Min-Tao R."/>
            <person name="Iglesias-Fernandez R."/>
            <person name="Schuster S.C."/>
            <person name="Alonso-Blanco C."/>
            <person name="Roudier F."/>
            <person name="Carbonero P."/>
            <person name="Paz-Ares J."/>
            <person name="Davis S.J."/>
            <person name="Pecinka A."/>
            <person name="Quesneville H."/>
            <person name="Colot V."/>
            <person name="Lysak M.A."/>
            <person name="Weigel D."/>
            <person name="Coupland G."/>
            <person name="Schneeberger K."/>
        </authorList>
    </citation>
    <scope>NUCLEOTIDE SEQUENCE [LARGE SCALE GENOMIC DNA]</scope>
    <source>
        <strain evidence="10">cv. Pajares</strain>
    </source>
</reference>
<comment type="similarity">
    <text evidence="2">Belongs to the PPR family. PCMP-H subfamily.</text>
</comment>
<feature type="compositionally biased region" description="Polar residues" evidence="7">
    <location>
        <begin position="112"/>
        <end position="121"/>
    </location>
</feature>
<dbReference type="PANTHER" id="PTHR47926:SF388">
    <property type="entry name" value="DYW DOMAIN-CONTAINING PROTEIN"/>
    <property type="match status" value="1"/>
</dbReference>
<dbReference type="Gene3D" id="1.25.40.10">
    <property type="entry name" value="Tetratricopeptide repeat domain"/>
    <property type="match status" value="2"/>
</dbReference>
<dbReference type="GO" id="GO:0005739">
    <property type="term" value="C:mitochondrion"/>
    <property type="evidence" value="ECO:0007669"/>
    <property type="project" value="UniProtKB-SubCell"/>
</dbReference>
<evidence type="ECO:0000313" key="10">
    <source>
        <dbReference type="Proteomes" id="UP000029120"/>
    </source>
</evidence>
<dbReference type="PANTHER" id="PTHR47926">
    <property type="entry name" value="PENTATRICOPEPTIDE REPEAT-CONTAINING PROTEIN"/>
    <property type="match status" value="1"/>
</dbReference>
<feature type="region of interest" description="Disordered" evidence="7">
    <location>
        <begin position="77"/>
        <end position="121"/>
    </location>
</feature>
<dbReference type="InterPro" id="IPR011990">
    <property type="entry name" value="TPR-like_helical_dom_sf"/>
</dbReference>
<dbReference type="GO" id="GO:0003723">
    <property type="term" value="F:RNA binding"/>
    <property type="evidence" value="ECO:0007669"/>
    <property type="project" value="InterPro"/>
</dbReference>
<evidence type="ECO:0000256" key="2">
    <source>
        <dbReference type="ARBA" id="ARBA00006643"/>
    </source>
</evidence>
<dbReference type="FunFam" id="1.25.40.10:FF:000503">
    <property type="entry name" value="Pentatricopeptide repeat-containing protein, mitochondrial"/>
    <property type="match status" value="1"/>
</dbReference>
<keyword evidence="4" id="KW-0809">Transit peptide</keyword>
<dbReference type="NCBIfam" id="TIGR00756">
    <property type="entry name" value="PPR"/>
    <property type="match status" value="2"/>
</dbReference>
<keyword evidence="5" id="KW-0496">Mitochondrion</keyword>
<dbReference type="PROSITE" id="PS51375">
    <property type="entry name" value="PPR"/>
    <property type="match status" value="2"/>
</dbReference>
<dbReference type="AlphaFoldDB" id="A0A087GJ02"/>
<dbReference type="OMA" id="RCQDMVE"/>
<gene>
    <name evidence="9" type="ordered locus">AALP_Aa7g187500</name>
</gene>
<dbReference type="Pfam" id="PF14432">
    <property type="entry name" value="DYW_deaminase"/>
    <property type="match status" value="1"/>
</dbReference>
<name>A0A087GJ02_ARAAL</name>
<dbReference type="OrthoDB" id="1932290at2759"/>